<accession>A0ACB6FS01</accession>
<organism evidence="1 2">
    <name type="scientific">Alternaria gaisen</name>
    <dbReference type="NCBI Taxonomy" id="167740"/>
    <lineage>
        <taxon>Eukaryota</taxon>
        <taxon>Fungi</taxon>
        <taxon>Dikarya</taxon>
        <taxon>Ascomycota</taxon>
        <taxon>Pezizomycotina</taxon>
        <taxon>Dothideomycetes</taxon>
        <taxon>Pleosporomycetidae</taxon>
        <taxon>Pleosporales</taxon>
        <taxon>Pleosporineae</taxon>
        <taxon>Pleosporaceae</taxon>
        <taxon>Alternaria</taxon>
        <taxon>Alternaria sect. Alternaria</taxon>
    </lineage>
</organism>
<proteinExistence type="predicted"/>
<protein>
    <submittedName>
        <fullName evidence="1">Uncharacterized protein</fullName>
    </submittedName>
</protein>
<evidence type="ECO:0000313" key="1">
    <source>
        <dbReference type="EMBL" id="KAB2107204.1"/>
    </source>
</evidence>
<name>A0ACB6FS01_9PLEO</name>
<dbReference type="EMBL" id="PDWZ02000003">
    <property type="protein sequence ID" value="KAB2107204.1"/>
    <property type="molecule type" value="Genomic_DNA"/>
</dbReference>
<dbReference type="Proteomes" id="UP000293547">
    <property type="component" value="Unassembled WGS sequence"/>
</dbReference>
<reference evidence="1 2" key="1">
    <citation type="journal article" date="2019" name="bioRxiv">
        <title>Genomics, evolutionary history and diagnostics of the Alternaria alternata species group including apple and Asian pear pathotypes.</title>
        <authorList>
            <person name="Armitage A.D."/>
            <person name="Cockerton H.M."/>
            <person name="Sreenivasaprasad S."/>
            <person name="Woodhall J.W."/>
            <person name="Lane C.R."/>
            <person name="Harrison R.J."/>
            <person name="Clarkson J.P."/>
        </authorList>
    </citation>
    <scope>NUCLEOTIDE SEQUENCE [LARGE SCALE GENOMIC DNA]</scope>
    <source>
        <strain evidence="1 2">FERA 650</strain>
    </source>
</reference>
<gene>
    <name evidence="1" type="ORF">AG0111_0g3990</name>
</gene>
<sequence>MSNGVRNLRAMFENGNAAASPEPRGRSPTDNAAATDAQERPKSKVRASFVSVEPTVAHPPTASTDLGQTKGTPSNSVAATRRESFRVSQDKTDELAELKKAVSEEKEQRRQSVAIPEAVPEQAVASQESSLPAPPMHADSTADMVNLGAIMKGSDFPDSAFAAAKKEAAVVVPAPEIDQIPVDETPAGTPAETKESVAEAAPVPEPEPESAPAQPAENPDKATTGAQEDVALKPAVPTEEAVVEESKPALEEAAVDDDVVVAEENAIAEEAAVVEEAAIAEEVAGEKEAAAANEEPSAPALATAQPAENPDKPVTGVQEELALRPAAPTEETAVSDAPTTPSAPTEVAASSDEPAAEAAVPAESKAKDNGSPATKKSELKKPAAISTAKPTKAPAAPAKSPLPKAAPKTPTKAKTPASIPKPSPVKTTKPAAAPKPAAPKEPVKAPTAKPPVTKAPAAKVPTAKTSRTSLRPAASSSSATAPTATAAAKAKPAAAPGENKKPAIPKPTTSAPRKSTSPTGFKKPTPKSPTRPVGLPSRLTAPTAASAAKHGEEPKVTRKPSTTTRAAPPKTAAPKTSRTSLAPSAPKRPESRTSTASAAPKGGFLERMMRPTAASSSKTHDKPHEKASSPPRKAPAASKPSTLQKGKKKVEEVAAKAKEVVTNGHSEEHKTEDEPVKEAEHSEQASEDATISETPEEPEKAATPVQDVESSVAEIQTPNFQEETIR</sequence>
<evidence type="ECO:0000313" key="2">
    <source>
        <dbReference type="Proteomes" id="UP000293547"/>
    </source>
</evidence>
<keyword evidence="2" id="KW-1185">Reference proteome</keyword>
<comment type="caution">
    <text evidence="1">The sequence shown here is derived from an EMBL/GenBank/DDBJ whole genome shotgun (WGS) entry which is preliminary data.</text>
</comment>